<keyword evidence="2" id="KW-1185">Reference proteome</keyword>
<evidence type="ECO:0000313" key="1">
    <source>
        <dbReference type="EMBL" id="KAH9510812.1"/>
    </source>
</evidence>
<dbReference type="Proteomes" id="UP000790347">
    <property type="component" value="Unassembled WGS sequence"/>
</dbReference>
<evidence type="ECO:0000313" key="2">
    <source>
        <dbReference type="Proteomes" id="UP000790347"/>
    </source>
</evidence>
<dbReference type="AlphaFoldDB" id="A0A922HTR5"/>
<organism evidence="1 2">
    <name type="scientific">Dermatophagoides farinae</name>
    <name type="common">American house dust mite</name>
    <dbReference type="NCBI Taxonomy" id="6954"/>
    <lineage>
        <taxon>Eukaryota</taxon>
        <taxon>Metazoa</taxon>
        <taxon>Ecdysozoa</taxon>
        <taxon>Arthropoda</taxon>
        <taxon>Chelicerata</taxon>
        <taxon>Arachnida</taxon>
        <taxon>Acari</taxon>
        <taxon>Acariformes</taxon>
        <taxon>Sarcoptiformes</taxon>
        <taxon>Astigmata</taxon>
        <taxon>Psoroptidia</taxon>
        <taxon>Analgoidea</taxon>
        <taxon>Pyroglyphidae</taxon>
        <taxon>Dermatophagoidinae</taxon>
        <taxon>Dermatophagoides</taxon>
    </lineage>
</organism>
<protein>
    <submittedName>
        <fullName evidence="1">Uncharacterized protein</fullName>
    </submittedName>
</protein>
<reference evidence="1" key="1">
    <citation type="submission" date="2013-05" db="EMBL/GenBank/DDBJ databases">
        <authorList>
            <person name="Yim A.K.Y."/>
            <person name="Chan T.F."/>
            <person name="Ji K.M."/>
            <person name="Liu X.Y."/>
            <person name="Zhou J.W."/>
            <person name="Li R.Q."/>
            <person name="Yang K.Y."/>
            <person name="Li J."/>
            <person name="Li M."/>
            <person name="Law P.T.W."/>
            <person name="Wu Y.L."/>
            <person name="Cai Z.L."/>
            <person name="Qin H."/>
            <person name="Bao Y."/>
            <person name="Leung R.K.K."/>
            <person name="Ng P.K.S."/>
            <person name="Zou J."/>
            <person name="Zhong X.J."/>
            <person name="Ran P.X."/>
            <person name="Zhong N.S."/>
            <person name="Liu Z.G."/>
            <person name="Tsui S.K.W."/>
        </authorList>
    </citation>
    <scope>NUCLEOTIDE SEQUENCE</scope>
    <source>
        <strain evidence="1">Derf</strain>
        <tissue evidence="1">Whole organism</tissue>
    </source>
</reference>
<sequence>MTTDSKIGEKNLWLCIKIFAGSSDSLYPNAQNRRMYEPCTKTTVTSVVGLKMSESIFYVYMQSIVEITEEK</sequence>
<gene>
    <name evidence="1" type="ORF">DERF_009318</name>
</gene>
<name>A0A922HTR5_DERFA</name>
<comment type="caution">
    <text evidence="1">The sequence shown here is derived from an EMBL/GenBank/DDBJ whole genome shotgun (WGS) entry which is preliminary data.</text>
</comment>
<dbReference type="EMBL" id="ASGP02000004">
    <property type="protein sequence ID" value="KAH9510812.1"/>
    <property type="molecule type" value="Genomic_DNA"/>
</dbReference>
<accession>A0A922HTR5</accession>
<reference evidence="1" key="2">
    <citation type="journal article" date="2022" name="Res Sq">
        <title>Comparative Genomics Reveals Insights into the Divergent Evolution of Astigmatic Mites and Household Pest Adaptations.</title>
        <authorList>
            <person name="Xiong Q."/>
            <person name="Wan A.T.-Y."/>
            <person name="Liu X.-Y."/>
            <person name="Fung C.S.-H."/>
            <person name="Xiao X."/>
            <person name="Malainual N."/>
            <person name="Hou J."/>
            <person name="Wang L."/>
            <person name="Wang M."/>
            <person name="Yang K."/>
            <person name="Cui Y."/>
            <person name="Leung E."/>
            <person name="Nong W."/>
            <person name="Shin S.-K."/>
            <person name="Au S."/>
            <person name="Jeong K.Y."/>
            <person name="Chew F.T."/>
            <person name="Hui J."/>
            <person name="Leung T.F."/>
            <person name="Tungtrongchitr A."/>
            <person name="Zhong N."/>
            <person name="Liu Z."/>
            <person name="Tsui S."/>
        </authorList>
    </citation>
    <scope>NUCLEOTIDE SEQUENCE</scope>
    <source>
        <strain evidence="1">Derf</strain>
        <tissue evidence="1">Whole organism</tissue>
    </source>
</reference>
<proteinExistence type="predicted"/>